<keyword evidence="2" id="KW-0378">Hydrolase</keyword>
<feature type="domain" description="Helicase XPB/Ssl2 N-terminal" evidence="1">
    <location>
        <begin position="350"/>
        <end position="479"/>
    </location>
</feature>
<evidence type="ECO:0000313" key="2">
    <source>
        <dbReference type="EMBL" id="WAB80370.1"/>
    </source>
</evidence>
<proteinExistence type="predicted"/>
<dbReference type="EMBL" id="CP113089">
    <property type="protein sequence ID" value="WAB80370.1"/>
    <property type="molecule type" value="Genomic_DNA"/>
</dbReference>
<keyword evidence="2" id="KW-0067">ATP-binding</keyword>
<keyword evidence="2" id="KW-0547">Nucleotide-binding</keyword>
<evidence type="ECO:0000259" key="1">
    <source>
        <dbReference type="Pfam" id="PF13625"/>
    </source>
</evidence>
<reference evidence="2" key="1">
    <citation type="submission" date="2022-11" db="EMBL/GenBank/DDBJ databases">
        <title>Description of Microcella daejonensis nov. sp, isolated from riverside soil.</title>
        <authorList>
            <person name="Molina K.M."/>
            <person name="Kim S.B."/>
        </authorList>
    </citation>
    <scope>NUCLEOTIDE SEQUENCE</scope>
    <source>
        <strain evidence="2">MMS21-STM12</strain>
    </source>
</reference>
<keyword evidence="2" id="KW-0347">Helicase</keyword>
<dbReference type="RefSeq" id="WP_267780042.1">
    <property type="nucleotide sequence ID" value="NZ_CP113089.1"/>
</dbReference>
<organism evidence="2 3">
    <name type="scientific">Microcella daejeonensis</name>
    <dbReference type="NCBI Taxonomy" id="2994971"/>
    <lineage>
        <taxon>Bacteria</taxon>
        <taxon>Bacillati</taxon>
        <taxon>Actinomycetota</taxon>
        <taxon>Actinomycetes</taxon>
        <taxon>Micrococcales</taxon>
        <taxon>Microbacteriaceae</taxon>
        <taxon>Microcella</taxon>
    </lineage>
</organism>
<dbReference type="Pfam" id="PF13625">
    <property type="entry name" value="Helicase_C_3"/>
    <property type="match status" value="1"/>
</dbReference>
<evidence type="ECO:0000313" key="3">
    <source>
        <dbReference type="Proteomes" id="UP001164706"/>
    </source>
</evidence>
<dbReference type="AlphaFoldDB" id="A0A9E8MIV6"/>
<name>A0A9E8MIV6_9MICO</name>
<dbReference type="GO" id="GO:0004386">
    <property type="term" value="F:helicase activity"/>
    <property type="evidence" value="ECO:0007669"/>
    <property type="project" value="UniProtKB-KW"/>
</dbReference>
<gene>
    <name evidence="2" type="ORF">OVN18_07230</name>
</gene>
<keyword evidence="3" id="KW-1185">Reference proteome</keyword>
<accession>A0A9E8MIV6</accession>
<dbReference type="Proteomes" id="UP001164706">
    <property type="component" value="Chromosome"/>
</dbReference>
<sequence>MPATSAASLALAARLRDRSDDDLAALITGRSVSPGSVKDIFDLAEALLDAHSVDAALAGLGRRTLAALATAAEHPAEPVPLAALAAALDRAEPALAPDLSAADALALCALEPTGVTVWPSVGEALAAWPERGLPSAAQLRDTPPPAALAPVDDTDRRFLDRGAAERAFTTATRIAEIVAALVAAPARMLAKGGMSLPDAKRLAEACGAELDEVPVLIDLAALAGLVHESNGRTLALDDAEEWRRLPLPTRWARLAEAWLAQLPDELHRLLADRVDARWGDGIADFVAWLYPAADEALLGRLRRRGAQGDRLGIAVDGRPSSVGAALVTGGAEAAAEVLAPLVPTTVDKVYLQHDLTVVSPGPLDGGVDEQLRRMAELESAGLAGRYRITAETLGRAIALGETADALLAFLAGISLTGVPQPLEYLVRETARRYGTIRVAELTPEETADLGARTAVRSDDTGMLDAVLVDTAAAPLGLVRVGPHRLVSRLEPAVVLWTLIDARYPAAPEDGAVPLERPRRGTVRATVPTPVDAVAAAVSRMRESSAASGPDSGGAWVVRQWELAIRGKLGVRATVRMPDGGERSFDLEPTGAAAGRVRGRDRVADVERTLPVSSITALEPLD</sequence>
<dbReference type="KEGG" id="mdb:OVN18_07230"/>
<protein>
    <submittedName>
        <fullName evidence="2">Helicase-associated domain-containing protein</fullName>
    </submittedName>
</protein>
<dbReference type="InterPro" id="IPR032830">
    <property type="entry name" value="XPB/Ssl2_N"/>
</dbReference>